<evidence type="ECO:0000313" key="1">
    <source>
        <dbReference type="EMBL" id="GIZ03589.1"/>
    </source>
</evidence>
<sequence length="75" mass="8720">MDDDTDHPIFQDVKDLLAWRVKYVLTRQEDDVIGDDVTFMCVLQPIVSSTSQEHKVDSPVLTTFRKSHRFLVEVI</sequence>
<dbReference type="AlphaFoldDB" id="A0AAV4Y9L1"/>
<organism evidence="1 2">
    <name type="scientific">Caerostris extrusa</name>
    <name type="common">Bark spider</name>
    <name type="synonym">Caerostris bankana</name>
    <dbReference type="NCBI Taxonomy" id="172846"/>
    <lineage>
        <taxon>Eukaryota</taxon>
        <taxon>Metazoa</taxon>
        <taxon>Ecdysozoa</taxon>
        <taxon>Arthropoda</taxon>
        <taxon>Chelicerata</taxon>
        <taxon>Arachnida</taxon>
        <taxon>Araneae</taxon>
        <taxon>Araneomorphae</taxon>
        <taxon>Entelegynae</taxon>
        <taxon>Araneoidea</taxon>
        <taxon>Araneidae</taxon>
        <taxon>Caerostris</taxon>
    </lineage>
</organism>
<dbReference type="EMBL" id="BPLR01018975">
    <property type="protein sequence ID" value="GIZ03589.1"/>
    <property type="molecule type" value="Genomic_DNA"/>
</dbReference>
<proteinExistence type="predicted"/>
<name>A0AAV4Y9L1_CAEEX</name>
<keyword evidence="2" id="KW-1185">Reference proteome</keyword>
<comment type="caution">
    <text evidence="1">The sequence shown here is derived from an EMBL/GenBank/DDBJ whole genome shotgun (WGS) entry which is preliminary data.</text>
</comment>
<protein>
    <submittedName>
        <fullName evidence="1">Uncharacterized protein</fullName>
    </submittedName>
</protein>
<evidence type="ECO:0000313" key="2">
    <source>
        <dbReference type="Proteomes" id="UP001054945"/>
    </source>
</evidence>
<gene>
    <name evidence="1" type="ORF">CEXT_282331</name>
</gene>
<reference evidence="1 2" key="1">
    <citation type="submission" date="2021-06" db="EMBL/GenBank/DDBJ databases">
        <title>Caerostris extrusa draft genome.</title>
        <authorList>
            <person name="Kono N."/>
            <person name="Arakawa K."/>
        </authorList>
    </citation>
    <scope>NUCLEOTIDE SEQUENCE [LARGE SCALE GENOMIC DNA]</scope>
</reference>
<accession>A0AAV4Y9L1</accession>
<dbReference type="Proteomes" id="UP001054945">
    <property type="component" value="Unassembled WGS sequence"/>
</dbReference>